<keyword evidence="2" id="KW-0238">DNA-binding</keyword>
<evidence type="ECO:0000313" key="6">
    <source>
        <dbReference type="Proteomes" id="UP001528823"/>
    </source>
</evidence>
<comment type="caution">
    <text evidence="5">The sequence shown here is derived from an EMBL/GenBank/DDBJ whole genome shotgun (WGS) entry which is preliminary data.</text>
</comment>
<dbReference type="SUPFAM" id="SSF46689">
    <property type="entry name" value="Homeodomain-like"/>
    <property type="match status" value="2"/>
</dbReference>
<gene>
    <name evidence="5" type="ORF">ORQ98_25905</name>
</gene>
<dbReference type="PROSITE" id="PS01124">
    <property type="entry name" value="HTH_ARAC_FAMILY_2"/>
    <property type="match status" value="1"/>
</dbReference>
<dbReference type="InterPro" id="IPR018060">
    <property type="entry name" value="HTH_AraC"/>
</dbReference>
<organism evidence="5 6">
    <name type="scientific">Spartinivicinus poritis</name>
    <dbReference type="NCBI Taxonomy" id="2994640"/>
    <lineage>
        <taxon>Bacteria</taxon>
        <taxon>Pseudomonadati</taxon>
        <taxon>Pseudomonadota</taxon>
        <taxon>Gammaproteobacteria</taxon>
        <taxon>Oceanospirillales</taxon>
        <taxon>Zooshikellaceae</taxon>
        <taxon>Spartinivicinus</taxon>
    </lineage>
</organism>
<evidence type="ECO:0000256" key="2">
    <source>
        <dbReference type="ARBA" id="ARBA00023125"/>
    </source>
</evidence>
<dbReference type="Pfam" id="PF12833">
    <property type="entry name" value="HTH_18"/>
    <property type="match status" value="1"/>
</dbReference>
<accession>A0ABT5UGG5</accession>
<evidence type="ECO:0000256" key="3">
    <source>
        <dbReference type="ARBA" id="ARBA00023163"/>
    </source>
</evidence>
<dbReference type="InterPro" id="IPR009057">
    <property type="entry name" value="Homeodomain-like_sf"/>
</dbReference>
<evidence type="ECO:0000256" key="1">
    <source>
        <dbReference type="ARBA" id="ARBA00023015"/>
    </source>
</evidence>
<dbReference type="EMBL" id="JAPMOU010000062">
    <property type="protein sequence ID" value="MDE1465407.1"/>
    <property type="molecule type" value="Genomic_DNA"/>
</dbReference>
<keyword evidence="1" id="KW-0805">Transcription regulation</keyword>
<feature type="domain" description="HTH araC/xylS-type" evidence="4">
    <location>
        <begin position="30"/>
        <end position="136"/>
    </location>
</feature>
<dbReference type="RefSeq" id="WP_274691715.1">
    <property type="nucleotide sequence ID" value="NZ_JAPMOU010000062.1"/>
</dbReference>
<reference evidence="5 6" key="1">
    <citation type="submission" date="2022-11" db="EMBL/GenBank/DDBJ databases">
        <title>Spartinivicinus poritis sp. nov., isolated from scleractinian coral Porites lutea.</title>
        <authorList>
            <person name="Zhang G."/>
            <person name="Cai L."/>
            <person name="Wei Q."/>
        </authorList>
    </citation>
    <scope>NUCLEOTIDE SEQUENCE [LARGE SCALE GENOMIC DNA]</scope>
    <source>
        <strain evidence="5 6">A2-2</strain>
    </source>
</reference>
<dbReference type="Proteomes" id="UP001528823">
    <property type="component" value="Unassembled WGS sequence"/>
</dbReference>
<evidence type="ECO:0000313" key="5">
    <source>
        <dbReference type="EMBL" id="MDE1465407.1"/>
    </source>
</evidence>
<dbReference type="Gene3D" id="1.10.10.60">
    <property type="entry name" value="Homeodomain-like"/>
    <property type="match status" value="2"/>
</dbReference>
<dbReference type="InterPro" id="IPR050959">
    <property type="entry name" value="MarA-like"/>
</dbReference>
<proteinExistence type="predicted"/>
<dbReference type="PANTHER" id="PTHR47504:SF5">
    <property type="entry name" value="RIGHT ORIGIN-BINDING PROTEIN"/>
    <property type="match status" value="1"/>
</dbReference>
<name>A0ABT5UGG5_9GAMM</name>
<sequence length="311" mass="35741">MKQPDYSFTNLEPEQELLSALAPQWRARFKQALKLMDKGLEQAIEHHTPLPSWEDIAAQCAVSPHYFHRMFRLVFAEPPGQYIARQRLQWAVLLLTEELELSITDVAQLSGFSSSQALAKALRRALGYSAKQIRANRYDYDKLETLTYQLGHPKPIAQRCLEQQMAQTIEFDIQSLPDQYYFVKAMKSPGFLKTADYWQTLKRQGKQQMVSIVQLQEFDKPDHEQIHLIGYPVTSSQPANLTVKAANFLCCHVTVSTDAGYNAAWDALYEYLLHHDIEPDMNSYVVEWIHNPDTILGRGTEITLQLPIRNS</sequence>
<dbReference type="SMART" id="SM00342">
    <property type="entry name" value="HTH_ARAC"/>
    <property type="match status" value="1"/>
</dbReference>
<evidence type="ECO:0000259" key="4">
    <source>
        <dbReference type="PROSITE" id="PS01124"/>
    </source>
</evidence>
<keyword evidence="3" id="KW-0804">Transcription</keyword>
<dbReference type="PANTHER" id="PTHR47504">
    <property type="entry name" value="RIGHT ORIGIN-BINDING PROTEIN"/>
    <property type="match status" value="1"/>
</dbReference>
<protein>
    <submittedName>
        <fullName evidence="5">Helix-turn-helix domain-containing protein</fullName>
    </submittedName>
</protein>
<keyword evidence="6" id="KW-1185">Reference proteome</keyword>